<dbReference type="PIRSF" id="PIRSF005900">
    <property type="entry name" value="Dps"/>
    <property type="match status" value="1"/>
</dbReference>
<dbReference type="PRINTS" id="PR01346">
    <property type="entry name" value="HELNAPAPROT"/>
</dbReference>
<dbReference type="Proteomes" id="UP000634004">
    <property type="component" value="Unassembled WGS sequence"/>
</dbReference>
<evidence type="ECO:0000256" key="1">
    <source>
        <dbReference type="ARBA" id="ARBA00009497"/>
    </source>
</evidence>
<evidence type="ECO:0000313" key="4">
    <source>
        <dbReference type="EMBL" id="GHA94789.1"/>
    </source>
</evidence>
<dbReference type="Pfam" id="PF00210">
    <property type="entry name" value="Ferritin"/>
    <property type="match status" value="1"/>
</dbReference>
<dbReference type="InterPro" id="IPR012347">
    <property type="entry name" value="Ferritin-like"/>
</dbReference>
<proteinExistence type="inferred from homology"/>
<evidence type="ECO:0000256" key="2">
    <source>
        <dbReference type="RuleBase" id="RU003875"/>
    </source>
</evidence>
<dbReference type="InterPro" id="IPR009078">
    <property type="entry name" value="Ferritin-like_SF"/>
</dbReference>
<comment type="similarity">
    <text evidence="1 2">Belongs to the Dps family.</text>
</comment>
<keyword evidence="5" id="KW-1185">Reference proteome</keyword>
<reference evidence="4" key="1">
    <citation type="journal article" date="2014" name="Int. J. Syst. Evol. Microbiol.">
        <title>Complete genome sequence of Corynebacterium casei LMG S-19264T (=DSM 44701T), isolated from a smear-ripened cheese.</title>
        <authorList>
            <consortium name="US DOE Joint Genome Institute (JGI-PGF)"/>
            <person name="Walter F."/>
            <person name="Albersmeier A."/>
            <person name="Kalinowski J."/>
            <person name="Ruckert C."/>
        </authorList>
    </citation>
    <scope>NUCLEOTIDE SEQUENCE</scope>
    <source>
        <strain evidence="4">KCTC 32513</strain>
    </source>
</reference>
<accession>A0A8J3G2J6</accession>
<dbReference type="SUPFAM" id="SSF47240">
    <property type="entry name" value="Ferritin-like"/>
    <property type="match status" value="1"/>
</dbReference>
<gene>
    <name evidence="4" type="ORF">GCM10009069_17220</name>
</gene>
<evidence type="ECO:0000313" key="5">
    <source>
        <dbReference type="Proteomes" id="UP000634004"/>
    </source>
</evidence>
<dbReference type="PANTHER" id="PTHR42932">
    <property type="entry name" value="GENERAL STRESS PROTEIN 20U"/>
    <property type="match status" value="1"/>
</dbReference>
<dbReference type="InterPro" id="IPR002177">
    <property type="entry name" value="DPS_DNA-bd"/>
</dbReference>
<dbReference type="CDD" id="cd01043">
    <property type="entry name" value="DPS"/>
    <property type="match status" value="1"/>
</dbReference>
<name>A0A8J3G2J6_9PROT</name>
<feature type="domain" description="Ferritin/DPS" evidence="3">
    <location>
        <begin position="17"/>
        <end position="154"/>
    </location>
</feature>
<evidence type="ECO:0000259" key="3">
    <source>
        <dbReference type="Pfam" id="PF00210"/>
    </source>
</evidence>
<reference evidence="4" key="2">
    <citation type="submission" date="2020-09" db="EMBL/GenBank/DDBJ databases">
        <authorList>
            <person name="Sun Q."/>
            <person name="Kim S."/>
        </authorList>
    </citation>
    <scope>NUCLEOTIDE SEQUENCE</scope>
    <source>
        <strain evidence="4">KCTC 32513</strain>
    </source>
</reference>
<dbReference type="RefSeq" id="WP_189497456.1">
    <property type="nucleotide sequence ID" value="NZ_BMZH01000006.1"/>
</dbReference>
<organism evidence="4 5">
    <name type="scientific">Algimonas arctica</name>
    <dbReference type="NCBI Taxonomy" id="1479486"/>
    <lineage>
        <taxon>Bacteria</taxon>
        <taxon>Pseudomonadati</taxon>
        <taxon>Pseudomonadota</taxon>
        <taxon>Alphaproteobacteria</taxon>
        <taxon>Maricaulales</taxon>
        <taxon>Robiginitomaculaceae</taxon>
        <taxon>Algimonas</taxon>
    </lineage>
</organism>
<dbReference type="EMBL" id="BMZH01000006">
    <property type="protein sequence ID" value="GHA94789.1"/>
    <property type="molecule type" value="Genomic_DNA"/>
</dbReference>
<protein>
    <submittedName>
        <fullName evidence="4">DNA starvation/stationary phase protection protein</fullName>
    </submittedName>
</protein>
<dbReference type="GO" id="GO:0008199">
    <property type="term" value="F:ferric iron binding"/>
    <property type="evidence" value="ECO:0007669"/>
    <property type="project" value="InterPro"/>
</dbReference>
<dbReference type="AlphaFoldDB" id="A0A8J3G2J6"/>
<dbReference type="Gene3D" id="1.20.1260.10">
    <property type="match status" value="1"/>
</dbReference>
<comment type="caution">
    <text evidence="4">The sequence shown here is derived from an EMBL/GenBank/DDBJ whole genome shotgun (WGS) entry which is preliminary data.</text>
</comment>
<dbReference type="PANTHER" id="PTHR42932:SF3">
    <property type="entry name" value="DNA PROTECTION DURING STARVATION PROTEIN"/>
    <property type="match status" value="1"/>
</dbReference>
<dbReference type="InterPro" id="IPR008331">
    <property type="entry name" value="Ferritin_DPS_dom"/>
</dbReference>
<sequence>MDIDIGIKAEDRKASANALMRLLADTYTLYLKTHGYHWNVEGPHFQQLHALFMQQYTEMWTASDELAERIRALGFYAPGSYAQMAKLASLSEEDGTPPDWKTMVKTLAKGHEHIAATARDVLRTAEAAGDDATADVVAPRVTLHEKTAWMLRATAS</sequence>